<dbReference type="SUPFAM" id="SSF48113">
    <property type="entry name" value="Heme-dependent peroxidases"/>
    <property type="match status" value="1"/>
</dbReference>
<name>A0ABD1XQ92_9MARC</name>
<evidence type="ECO:0000256" key="2">
    <source>
        <dbReference type="ARBA" id="ARBA00001970"/>
    </source>
</evidence>
<keyword evidence="6" id="KW-0408">Iron</keyword>
<dbReference type="PRINTS" id="PR00461">
    <property type="entry name" value="PLPEROXIDASE"/>
</dbReference>
<dbReference type="PROSITE" id="PS50873">
    <property type="entry name" value="PEROXIDASE_4"/>
    <property type="match status" value="1"/>
</dbReference>
<dbReference type="AlphaFoldDB" id="A0ABD1XQ92"/>
<evidence type="ECO:0000313" key="13">
    <source>
        <dbReference type="EMBL" id="KAL2611122.1"/>
    </source>
</evidence>
<feature type="binding site" evidence="8">
    <location>
        <position position="83"/>
    </location>
    <ligand>
        <name>Ca(2+)</name>
        <dbReference type="ChEBI" id="CHEBI:29108"/>
        <label>1</label>
    </ligand>
</feature>
<keyword evidence="3" id="KW-0560">Oxidoreductase</keyword>
<proteinExistence type="inferred from homology"/>
<evidence type="ECO:0000256" key="10">
    <source>
        <dbReference type="RuleBase" id="RU004241"/>
    </source>
</evidence>
<dbReference type="Proteomes" id="UP001605036">
    <property type="component" value="Unassembled WGS sequence"/>
</dbReference>
<evidence type="ECO:0000256" key="11">
    <source>
        <dbReference type="SAM" id="SignalP"/>
    </source>
</evidence>
<keyword evidence="4" id="KW-0349">Heme</keyword>
<feature type="binding site" evidence="8">
    <location>
        <position position="79"/>
    </location>
    <ligand>
        <name>Ca(2+)</name>
        <dbReference type="ChEBI" id="CHEBI:29108"/>
        <label>1</label>
    </ligand>
</feature>
<dbReference type="GO" id="GO:0046872">
    <property type="term" value="F:metal ion binding"/>
    <property type="evidence" value="ECO:0007669"/>
    <property type="project" value="UniProtKB-KW"/>
</dbReference>
<comment type="cofactor">
    <cofactor evidence="2">
        <name>heme b</name>
        <dbReference type="ChEBI" id="CHEBI:60344"/>
    </cofactor>
</comment>
<comment type="cofactor">
    <cofactor evidence="8">
        <name>Ca(2+)</name>
        <dbReference type="ChEBI" id="CHEBI:29108"/>
    </cofactor>
    <text evidence="8">Binds 2 calcium ions per subunit.</text>
</comment>
<evidence type="ECO:0000256" key="7">
    <source>
        <dbReference type="PIRSR" id="PIRSR600823-1"/>
    </source>
</evidence>
<keyword evidence="14" id="KW-1185">Reference proteome</keyword>
<gene>
    <name evidence="13" type="ORF">R1flu_022814</name>
</gene>
<organism evidence="13 14">
    <name type="scientific">Riccia fluitans</name>
    <dbReference type="NCBI Taxonomy" id="41844"/>
    <lineage>
        <taxon>Eukaryota</taxon>
        <taxon>Viridiplantae</taxon>
        <taxon>Streptophyta</taxon>
        <taxon>Embryophyta</taxon>
        <taxon>Marchantiophyta</taxon>
        <taxon>Marchantiopsida</taxon>
        <taxon>Marchantiidae</taxon>
        <taxon>Marchantiales</taxon>
        <taxon>Ricciaceae</taxon>
        <taxon>Riccia</taxon>
    </lineage>
</organism>
<evidence type="ECO:0000256" key="3">
    <source>
        <dbReference type="ARBA" id="ARBA00022559"/>
    </source>
</evidence>
<evidence type="ECO:0000256" key="8">
    <source>
        <dbReference type="PIRSR" id="PIRSR600823-3"/>
    </source>
</evidence>
<dbReference type="PANTHER" id="PTHR31235">
    <property type="entry name" value="PEROXIDASE 25-RELATED"/>
    <property type="match status" value="1"/>
</dbReference>
<evidence type="ECO:0000259" key="12">
    <source>
        <dbReference type="PROSITE" id="PS50873"/>
    </source>
</evidence>
<dbReference type="Pfam" id="PF00141">
    <property type="entry name" value="peroxidase"/>
    <property type="match status" value="1"/>
</dbReference>
<dbReference type="GO" id="GO:0140825">
    <property type="term" value="F:lactoperoxidase activity"/>
    <property type="evidence" value="ECO:0007669"/>
    <property type="project" value="UniProtKB-EC"/>
</dbReference>
<dbReference type="InterPro" id="IPR000823">
    <property type="entry name" value="Peroxidase_pln"/>
</dbReference>
<keyword evidence="8" id="KW-0106">Calcium</keyword>
<reference evidence="13 14" key="1">
    <citation type="submission" date="2024-09" db="EMBL/GenBank/DDBJ databases">
        <title>Chromosome-scale assembly of Riccia fluitans.</title>
        <authorList>
            <person name="Paukszto L."/>
            <person name="Sawicki J."/>
            <person name="Karawczyk K."/>
            <person name="Piernik-Szablinska J."/>
            <person name="Szczecinska M."/>
            <person name="Mazdziarz M."/>
        </authorList>
    </citation>
    <scope>NUCLEOTIDE SEQUENCE [LARGE SCALE GENOMIC DNA]</scope>
    <source>
        <strain evidence="13">Rf_01</strain>
        <tissue evidence="13">Aerial parts of the thallus</tissue>
    </source>
</reference>
<sequence>MALSLPRGTVRTVSFASLLFLALIAGVHGRYRHPPMVSFYTRECPEARGIVQSIVKSAIERDIDSAAALWNLHYHDCFVRGCDGSILLESSYYGPAEKESGVPDSPKEIA</sequence>
<feature type="binding site" evidence="8">
    <location>
        <position position="81"/>
    </location>
    <ligand>
        <name>Ca(2+)</name>
        <dbReference type="ChEBI" id="CHEBI:29108"/>
        <label>1</label>
    </ligand>
</feature>
<comment type="catalytic activity">
    <reaction evidence="1">
        <text>2 a phenolic donor + H2O2 = 2 a phenolic radical donor + 2 H2O</text>
        <dbReference type="Rhea" id="RHEA:56136"/>
        <dbReference type="ChEBI" id="CHEBI:15377"/>
        <dbReference type="ChEBI" id="CHEBI:16240"/>
        <dbReference type="ChEBI" id="CHEBI:139520"/>
        <dbReference type="ChEBI" id="CHEBI:139521"/>
        <dbReference type="EC" id="1.11.1.7"/>
    </reaction>
</comment>
<evidence type="ECO:0000313" key="14">
    <source>
        <dbReference type="Proteomes" id="UP001605036"/>
    </source>
</evidence>
<feature type="binding site" evidence="8">
    <location>
        <position position="85"/>
    </location>
    <ligand>
        <name>Ca(2+)</name>
        <dbReference type="ChEBI" id="CHEBI:29108"/>
        <label>1</label>
    </ligand>
</feature>
<evidence type="ECO:0000256" key="4">
    <source>
        <dbReference type="ARBA" id="ARBA00022617"/>
    </source>
</evidence>
<feature type="domain" description="Plant heme peroxidase family profile" evidence="12">
    <location>
        <begin position="38"/>
        <end position="100"/>
    </location>
</feature>
<evidence type="ECO:0000256" key="9">
    <source>
        <dbReference type="PIRSR" id="PIRSR600823-5"/>
    </source>
</evidence>
<feature type="disulfide bond" evidence="9">
    <location>
        <begin position="77"/>
        <end position="82"/>
    </location>
</feature>
<keyword evidence="11" id="KW-0732">Signal</keyword>
<dbReference type="InterPro" id="IPR010255">
    <property type="entry name" value="Haem_peroxidase_sf"/>
</dbReference>
<keyword evidence="3" id="KW-0575">Peroxidase</keyword>
<evidence type="ECO:0000256" key="6">
    <source>
        <dbReference type="ARBA" id="ARBA00023004"/>
    </source>
</evidence>
<feature type="chain" id="PRO_5044791434" description="Plant heme peroxidase family profile domain-containing protein" evidence="11">
    <location>
        <begin position="30"/>
        <end position="110"/>
    </location>
</feature>
<comment type="similarity">
    <text evidence="10">Belongs to the peroxidase family.</text>
</comment>
<accession>A0ABD1XQ92</accession>
<evidence type="ECO:0000256" key="1">
    <source>
        <dbReference type="ARBA" id="ARBA00000189"/>
    </source>
</evidence>
<feature type="binding site" evidence="8">
    <location>
        <position position="76"/>
    </location>
    <ligand>
        <name>Ca(2+)</name>
        <dbReference type="ChEBI" id="CHEBI:29108"/>
        <label>1</label>
    </ligand>
</feature>
<feature type="binding site" evidence="8">
    <location>
        <position position="97"/>
    </location>
    <ligand>
        <name>Ca(2+)</name>
        <dbReference type="ChEBI" id="CHEBI:29108"/>
        <label>1</label>
    </ligand>
</feature>
<dbReference type="Gene3D" id="1.10.520.10">
    <property type="match status" value="1"/>
</dbReference>
<feature type="active site" description="Proton acceptor" evidence="7">
    <location>
        <position position="75"/>
    </location>
</feature>
<dbReference type="InterPro" id="IPR002016">
    <property type="entry name" value="Haem_peroxidase"/>
</dbReference>
<comment type="caution">
    <text evidence="13">The sequence shown here is derived from an EMBL/GenBank/DDBJ whole genome shotgun (WGS) entry which is preliminary data.</text>
</comment>
<feature type="signal peptide" evidence="11">
    <location>
        <begin position="1"/>
        <end position="29"/>
    </location>
</feature>
<keyword evidence="9" id="KW-1015">Disulfide bond</keyword>
<evidence type="ECO:0000256" key="5">
    <source>
        <dbReference type="ARBA" id="ARBA00022723"/>
    </source>
</evidence>
<keyword evidence="5 8" id="KW-0479">Metal-binding</keyword>
<dbReference type="EMBL" id="JBHFFA010000007">
    <property type="protein sequence ID" value="KAL2611122.1"/>
    <property type="molecule type" value="Genomic_DNA"/>
</dbReference>
<protein>
    <recommendedName>
        <fullName evidence="12">Plant heme peroxidase family profile domain-containing protein</fullName>
    </recommendedName>
</protein>